<dbReference type="OrthoDB" id="9812358at2"/>
<evidence type="ECO:0000259" key="1">
    <source>
        <dbReference type="PROSITE" id="PS50887"/>
    </source>
</evidence>
<dbReference type="EMBL" id="CP001344">
    <property type="protein sequence ID" value="ACL42674.1"/>
    <property type="molecule type" value="Genomic_DNA"/>
</dbReference>
<dbReference type="Gene3D" id="3.30.70.270">
    <property type="match status" value="1"/>
</dbReference>
<feature type="domain" description="GGDEF" evidence="1">
    <location>
        <begin position="196"/>
        <end position="314"/>
    </location>
</feature>
<proteinExistence type="predicted"/>
<dbReference type="SMART" id="SM00267">
    <property type="entry name" value="GGDEF"/>
    <property type="match status" value="1"/>
</dbReference>
<dbReference type="PANTHER" id="PTHR45138:SF9">
    <property type="entry name" value="DIGUANYLATE CYCLASE DGCM-RELATED"/>
    <property type="match status" value="1"/>
</dbReference>
<dbReference type="eggNOG" id="COG2203">
    <property type="taxonomic scope" value="Bacteria"/>
</dbReference>
<accession>B8HS15</accession>
<dbReference type="CDD" id="cd01949">
    <property type="entry name" value="GGDEF"/>
    <property type="match status" value="1"/>
</dbReference>
<dbReference type="AlphaFoldDB" id="B8HS15"/>
<dbReference type="InterPro" id="IPR043128">
    <property type="entry name" value="Rev_trsase/Diguanyl_cyclase"/>
</dbReference>
<name>B8HS15_CYAP4</name>
<dbReference type="HOGENOM" id="CLU_000445_11_32_3"/>
<dbReference type="SUPFAM" id="SSF55073">
    <property type="entry name" value="Nucleotide cyclase"/>
    <property type="match status" value="1"/>
</dbReference>
<dbReference type="PANTHER" id="PTHR45138">
    <property type="entry name" value="REGULATORY COMPONENTS OF SENSORY TRANSDUCTION SYSTEM"/>
    <property type="match status" value="1"/>
</dbReference>
<dbReference type="GO" id="GO:0043709">
    <property type="term" value="P:cell adhesion involved in single-species biofilm formation"/>
    <property type="evidence" value="ECO:0007669"/>
    <property type="project" value="TreeGrafter"/>
</dbReference>
<gene>
    <name evidence="2" type="ordered locus">Cyan7425_0280</name>
</gene>
<dbReference type="eggNOG" id="COG2199">
    <property type="taxonomic scope" value="Bacteria"/>
</dbReference>
<dbReference type="GO" id="GO:0005886">
    <property type="term" value="C:plasma membrane"/>
    <property type="evidence" value="ECO:0007669"/>
    <property type="project" value="TreeGrafter"/>
</dbReference>
<dbReference type="GO" id="GO:1902201">
    <property type="term" value="P:negative regulation of bacterial-type flagellum-dependent cell motility"/>
    <property type="evidence" value="ECO:0007669"/>
    <property type="project" value="TreeGrafter"/>
</dbReference>
<dbReference type="NCBIfam" id="TIGR00254">
    <property type="entry name" value="GGDEF"/>
    <property type="match status" value="1"/>
</dbReference>
<dbReference type="SMART" id="SM00065">
    <property type="entry name" value="GAF"/>
    <property type="match status" value="1"/>
</dbReference>
<dbReference type="PROSITE" id="PS50887">
    <property type="entry name" value="GGDEF"/>
    <property type="match status" value="1"/>
</dbReference>
<protein>
    <submittedName>
        <fullName evidence="2">Diguanylate cyclase with GAF sensor</fullName>
    </submittedName>
</protein>
<dbReference type="InterPro" id="IPR050469">
    <property type="entry name" value="Diguanylate_Cyclase"/>
</dbReference>
<dbReference type="Pfam" id="PF00990">
    <property type="entry name" value="GGDEF"/>
    <property type="match status" value="1"/>
</dbReference>
<dbReference type="GO" id="GO:0052621">
    <property type="term" value="F:diguanylate cyclase activity"/>
    <property type="evidence" value="ECO:0007669"/>
    <property type="project" value="TreeGrafter"/>
</dbReference>
<dbReference type="SUPFAM" id="SSF55781">
    <property type="entry name" value="GAF domain-like"/>
    <property type="match status" value="1"/>
</dbReference>
<reference evidence="2" key="1">
    <citation type="submission" date="2009-01" db="EMBL/GenBank/DDBJ databases">
        <title>Complete sequence of chromosome Cyanothece sp. PCC 7425.</title>
        <authorList>
            <consortium name="US DOE Joint Genome Institute"/>
            <person name="Lucas S."/>
            <person name="Copeland A."/>
            <person name="Lapidus A."/>
            <person name="Glavina del Rio T."/>
            <person name="Dalin E."/>
            <person name="Tice H."/>
            <person name="Bruce D."/>
            <person name="Goodwin L."/>
            <person name="Pitluck S."/>
            <person name="Sims D."/>
            <person name="Meineke L."/>
            <person name="Brettin T."/>
            <person name="Detter J.C."/>
            <person name="Han C."/>
            <person name="Larimer F."/>
            <person name="Land M."/>
            <person name="Hauser L."/>
            <person name="Kyrpides N."/>
            <person name="Ovchinnikova G."/>
            <person name="Liberton M."/>
            <person name="Stoeckel J."/>
            <person name="Banerjee A."/>
            <person name="Singh A."/>
            <person name="Page L."/>
            <person name="Sato H."/>
            <person name="Zhao L."/>
            <person name="Sherman L."/>
            <person name="Pakrasi H."/>
            <person name="Richardson P."/>
        </authorList>
    </citation>
    <scope>NUCLEOTIDE SEQUENCE</scope>
    <source>
        <strain evidence="2">PCC 7425</strain>
    </source>
</reference>
<dbReference type="KEGG" id="cyn:Cyan7425_0280"/>
<dbReference type="STRING" id="395961.Cyan7425_0280"/>
<dbReference type="InterPro" id="IPR000160">
    <property type="entry name" value="GGDEF_dom"/>
</dbReference>
<sequence>MVDIRSFSEFDVAAREVLKFLHHRLGFNLWMVTRTEGNDWIALQVEDHGYNVKPGSVFSWADSFCSQMVLGLGPSIAPCSADIPAYATAPIGRQLTIGAYIGVPLKRQDGSLFGTMCAIDPTTQPHSITAELPLIEMLGGLLCTVLELELKAAEQIRQIERAQAEALTDSLTSLYNRRGWDQLLAAEETRCQRYGHPACVVAIDLDGLKQINDTQGHGKGDELICRAGRAIRKVLRQQDVLARIGGDEFVVLGVECDALSAKNLIERIYASLSAVQVEASVGLAMRDPRQGLCHAVEQADQAMYACKQTRKTKC</sequence>
<evidence type="ECO:0000313" key="2">
    <source>
        <dbReference type="EMBL" id="ACL42674.1"/>
    </source>
</evidence>
<dbReference type="Pfam" id="PF01590">
    <property type="entry name" value="GAF"/>
    <property type="match status" value="1"/>
</dbReference>
<organism evidence="2">
    <name type="scientific">Cyanothece sp. (strain PCC 7425 / ATCC 29141)</name>
    <dbReference type="NCBI Taxonomy" id="395961"/>
    <lineage>
        <taxon>Bacteria</taxon>
        <taxon>Bacillati</taxon>
        <taxon>Cyanobacteriota</taxon>
        <taxon>Cyanophyceae</taxon>
        <taxon>Gomontiellales</taxon>
        <taxon>Cyanothecaceae</taxon>
        <taxon>Cyanothece</taxon>
    </lineage>
</organism>
<dbReference type="InterPro" id="IPR003018">
    <property type="entry name" value="GAF"/>
</dbReference>
<dbReference type="InterPro" id="IPR029787">
    <property type="entry name" value="Nucleotide_cyclase"/>
</dbReference>